<keyword evidence="8 9" id="KW-0472">Membrane</keyword>
<dbReference type="OrthoDB" id="3089at2759"/>
<dbReference type="InterPro" id="IPR038532">
    <property type="entry name" value="NDUFS4-like_sf"/>
</dbReference>
<proteinExistence type="inferred from homology"/>
<evidence type="ECO:0000256" key="7">
    <source>
        <dbReference type="ARBA" id="ARBA00023128"/>
    </source>
</evidence>
<dbReference type="AlphaFoldDB" id="A0A0L0SNV4"/>
<dbReference type="Proteomes" id="UP000054350">
    <property type="component" value="Unassembled WGS sequence"/>
</dbReference>
<dbReference type="PANTHER" id="PTHR12219">
    <property type="entry name" value="NADH-UBIQUINONE OXIDOREDUCTASE"/>
    <property type="match status" value="1"/>
</dbReference>
<evidence type="ECO:0000256" key="3">
    <source>
        <dbReference type="ARBA" id="ARBA00022660"/>
    </source>
</evidence>
<reference evidence="10 11" key="1">
    <citation type="submission" date="2009-11" db="EMBL/GenBank/DDBJ databases">
        <title>Annotation of Allomyces macrogynus ATCC 38327.</title>
        <authorList>
            <consortium name="The Broad Institute Genome Sequencing Platform"/>
            <person name="Russ C."/>
            <person name="Cuomo C."/>
            <person name="Burger G."/>
            <person name="Gray M.W."/>
            <person name="Holland P.W.H."/>
            <person name="King N."/>
            <person name="Lang F.B.F."/>
            <person name="Roger A.J."/>
            <person name="Ruiz-Trillo I."/>
            <person name="Young S.K."/>
            <person name="Zeng Q."/>
            <person name="Gargeya S."/>
            <person name="Fitzgerald M."/>
            <person name="Haas B."/>
            <person name="Abouelleil A."/>
            <person name="Alvarado L."/>
            <person name="Arachchi H.M."/>
            <person name="Berlin A."/>
            <person name="Chapman S.B."/>
            <person name="Gearin G."/>
            <person name="Goldberg J."/>
            <person name="Griggs A."/>
            <person name="Gujja S."/>
            <person name="Hansen M."/>
            <person name="Heiman D."/>
            <person name="Howarth C."/>
            <person name="Larimer J."/>
            <person name="Lui A."/>
            <person name="MacDonald P.J.P."/>
            <person name="McCowen C."/>
            <person name="Montmayeur A."/>
            <person name="Murphy C."/>
            <person name="Neiman D."/>
            <person name="Pearson M."/>
            <person name="Priest M."/>
            <person name="Roberts A."/>
            <person name="Saif S."/>
            <person name="Shea T."/>
            <person name="Sisk P."/>
            <person name="Stolte C."/>
            <person name="Sykes S."/>
            <person name="Wortman J."/>
            <person name="Nusbaum C."/>
            <person name="Birren B."/>
        </authorList>
    </citation>
    <scope>NUCLEOTIDE SEQUENCE [LARGE SCALE GENOMIC DNA]</scope>
    <source>
        <strain evidence="10 11">ATCC 38327</strain>
    </source>
</reference>
<dbReference type="STRING" id="578462.A0A0L0SNV4"/>
<dbReference type="Gene3D" id="3.30.160.190">
    <property type="entry name" value="atu1810 like domain"/>
    <property type="match status" value="1"/>
</dbReference>
<dbReference type="GO" id="GO:0022900">
    <property type="term" value="P:electron transport chain"/>
    <property type="evidence" value="ECO:0007669"/>
    <property type="project" value="InterPro"/>
</dbReference>
<dbReference type="InterPro" id="IPR006885">
    <property type="entry name" value="NADH_UbQ_FeS_4_mit-like"/>
</dbReference>
<keyword evidence="3 9" id="KW-0679">Respiratory chain</keyword>
<dbReference type="PANTHER" id="PTHR12219:SF8">
    <property type="entry name" value="NADH DEHYDROGENASE [UBIQUINONE] IRON-SULFUR PROTEIN 4, MITOCHONDRIAL"/>
    <property type="match status" value="1"/>
</dbReference>
<name>A0A0L0SNV4_ALLM3</name>
<evidence type="ECO:0000256" key="9">
    <source>
        <dbReference type="RuleBase" id="RU367010"/>
    </source>
</evidence>
<dbReference type="eggNOG" id="KOG3389">
    <property type="taxonomic scope" value="Eukaryota"/>
</dbReference>
<comment type="function">
    <text evidence="9">Accessory subunit of the mitochondrial membrane respiratory chain NADH dehydrogenase (Complex I), that is believed not to be involved in catalysis. Complex I functions in the transfer of electrons from NADH to the respiratory chain. The immediate electron acceptor for the enzyme is believed to be ubiquinone.</text>
</comment>
<evidence type="ECO:0000256" key="4">
    <source>
        <dbReference type="ARBA" id="ARBA00022792"/>
    </source>
</evidence>
<evidence type="ECO:0000256" key="2">
    <source>
        <dbReference type="ARBA" id="ARBA00022448"/>
    </source>
</evidence>
<evidence type="ECO:0000313" key="10">
    <source>
        <dbReference type="EMBL" id="KNE64045.1"/>
    </source>
</evidence>
<keyword evidence="4 9" id="KW-0999">Mitochondrion inner membrane</keyword>
<evidence type="ECO:0000313" key="11">
    <source>
        <dbReference type="Proteomes" id="UP000054350"/>
    </source>
</evidence>
<organism evidence="10 11">
    <name type="scientific">Allomyces macrogynus (strain ATCC 38327)</name>
    <name type="common">Allomyces javanicus var. macrogynus</name>
    <dbReference type="NCBI Taxonomy" id="578462"/>
    <lineage>
        <taxon>Eukaryota</taxon>
        <taxon>Fungi</taxon>
        <taxon>Fungi incertae sedis</taxon>
        <taxon>Blastocladiomycota</taxon>
        <taxon>Blastocladiomycetes</taxon>
        <taxon>Blastocladiales</taxon>
        <taxon>Blastocladiaceae</taxon>
        <taxon>Allomyces</taxon>
    </lineage>
</organism>
<keyword evidence="5 9" id="KW-0809">Transit peptide</keyword>
<evidence type="ECO:0000256" key="8">
    <source>
        <dbReference type="ARBA" id="ARBA00023136"/>
    </source>
</evidence>
<evidence type="ECO:0000256" key="1">
    <source>
        <dbReference type="ARBA" id="ARBA00005882"/>
    </source>
</evidence>
<reference evidence="11" key="2">
    <citation type="submission" date="2009-11" db="EMBL/GenBank/DDBJ databases">
        <title>The Genome Sequence of Allomyces macrogynus strain ATCC 38327.</title>
        <authorList>
            <consortium name="The Broad Institute Genome Sequencing Platform"/>
            <person name="Russ C."/>
            <person name="Cuomo C."/>
            <person name="Shea T."/>
            <person name="Young S.K."/>
            <person name="Zeng Q."/>
            <person name="Koehrsen M."/>
            <person name="Haas B."/>
            <person name="Borodovsky M."/>
            <person name="Guigo R."/>
            <person name="Alvarado L."/>
            <person name="Berlin A."/>
            <person name="Borenstein D."/>
            <person name="Chen Z."/>
            <person name="Engels R."/>
            <person name="Freedman E."/>
            <person name="Gellesch M."/>
            <person name="Goldberg J."/>
            <person name="Griggs A."/>
            <person name="Gujja S."/>
            <person name="Heiman D."/>
            <person name="Hepburn T."/>
            <person name="Howarth C."/>
            <person name="Jen D."/>
            <person name="Larson L."/>
            <person name="Lewis B."/>
            <person name="Mehta T."/>
            <person name="Park D."/>
            <person name="Pearson M."/>
            <person name="Roberts A."/>
            <person name="Saif S."/>
            <person name="Shenoy N."/>
            <person name="Sisk P."/>
            <person name="Stolte C."/>
            <person name="Sykes S."/>
            <person name="Walk T."/>
            <person name="White J."/>
            <person name="Yandava C."/>
            <person name="Burger G."/>
            <person name="Gray M.W."/>
            <person name="Holland P.W.H."/>
            <person name="King N."/>
            <person name="Lang F.B.F."/>
            <person name="Roger A.J."/>
            <person name="Ruiz-Trillo I."/>
            <person name="Lander E."/>
            <person name="Nusbaum C."/>
        </authorList>
    </citation>
    <scope>NUCLEOTIDE SEQUENCE [LARGE SCALE GENOMIC DNA]</scope>
    <source>
        <strain evidence="11">ATCC 38327</strain>
    </source>
</reference>
<dbReference type="FunFam" id="3.30.160.190:FF:000001">
    <property type="entry name" value="NADH-ubiquinone oxidoreductase 21 kDa subunit mitochondrial"/>
    <property type="match status" value="1"/>
</dbReference>
<dbReference type="GO" id="GO:0005743">
    <property type="term" value="C:mitochondrial inner membrane"/>
    <property type="evidence" value="ECO:0007669"/>
    <property type="project" value="UniProtKB-SubCell"/>
</dbReference>
<protein>
    <recommendedName>
        <fullName evidence="9">NADH dehydrogenase [ubiquinone] iron-sulfur protein 4, mitochondrial</fullName>
    </recommendedName>
</protein>
<sequence>MLASTIRAVARRAYTTEAAQALTRAPAATAAASSTPATSADVDVSVISGAPSNLATQRVVKIYRPAKTAMQSGLDNTRFWKVDWNAEDRWENPLMGWASSADYMQGSFMKFRTEEEAIRFAERQGWQYEVVEPAEVKFTKKVYAKNFTFVPGKLRYIHTK</sequence>
<accession>A0A0L0SNV4</accession>
<keyword evidence="7 9" id="KW-0496">Mitochondrion</keyword>
<keyword evidence="6 9" id="KW-0249">Electron transport</keyword>
<comment type="subcellular location">
    <subcellularLocation>
        <location evidence="9">Mitochondrion inner membrane</location>
        <topology evidence="9">Peripheral membrane protein</topology>
        <orientation evidence="9">Matrix side</orientation>
    </subcellularLocation>
</comment>
<keyword evidence="2 9" id="KW-0813">Transport</keyword>
<gene>
    <name evidence="10" type="ORF">AMAG_09103</name>
</gene>
<dbReference type="OMA" id="GTIMKFD"/>
<evidence type="ECO:0000256" key="5">
    <source>
        <dbReference type="ARBA" id="ARBA00022946"/>
    </source>
</evidence>
<dbReference type="VEuPathDB" id="FungiDB:AMAG_09103"/>
<dbReference type="Pfam" id="PF04800">
    <property type="entry name" value="NDUS4"/>
    <property type="match status" value="1"/>
</dbReference>
<comment type="similarity">
    <text evidence="1 9">Belongs to the complex I NDUFS4 subunit family.</text>
</comment>
<evidence type="ECO:0000256" key="6">
    <source>
        <dbReference type="ARBA" id="ARBA00022982"/>
    </source>
</evidence>
<dbReference type="EMBL" id="GG745343">
    <property type="protein sequence ID" value="KNE64045.1"/>
    <property type="molecule type" value="Genomic_DNA"/>
</dbReference>
<keyword evidence="11" id="KW-1185">Reference proteome</keyword>